<name>M2AVV2_9BACT</name>
<comment type="caution">
    <text evidence="2">The sequence shown here is derived from an EMBL/GenBank/DDBJ whole genome shotgun (WGS) entry which is preliminary data.</text>
</comment>
<reference evidence="2" key="1">
    <citation type="submission" date="2012-11" db="EMBL/GenBank/DDBJ databases">
        <title>Permanent draft genomes of Rhodopirellula europaea strain SH398 and 6C.</title>
        <authorList>
            <person name="Richter M."/>
            <person name="Richter-Heitmann T."/>
            <person name="Frank C."/>
            <person name="Harder J."/>
            <person name="Glockner F.O."/>
        </authorList>
    </citation>
    <scope>NUCLEOTIDE SEQUENCE</scope>
    <source>
        <strain evidence="2">6C</strain>
    </source>
</reference>
<evidence type="ECO:0000313" key="2">
    <source>
        <dbReference type="EMBL" id="EMB13663.1"/>
    </source>
</evidence>
<dbReference type="RefSeq" id="WP_008661697.1">
    <property type="nucleotide sequence ID" value="NZ_ANMO01000252.1"/>
</dbReference>
<keyword evidence="3" id="KW-1185">Reference proteome</keyword>
<evidence type="ECO:0000313" key="3">
    <source>
        <dbReference type="Proteomes" id="UP000011529"/>
    </source>
</evidence>
<accession>M2AVV2</accession>
<dbReference type="Proteomes" id="UP000011529">
    <property type="component" value="Unassembled WGS sequence"/>
</dbReference>
<feature type="compositionally biased region" description="Basic residues" evidence="1">
    <location>
        <begin position="1"/>
        <end position="21"/>
    </location>
</feature>
<feature type="region of interest" description="Disordered" evidence="1">
    <location>
        <begin position="1"/>
        <end position="22"/>
    </location>
</feature>
<evidence type="ECO:0000256" key="1">
    <source>
        <dbReference type="SAM" id="MobiDB-lite"/>
    </source>
</evidence>
<dbReference type="AlphaFoldDB" id="M2AVV2"/>
<organism evidence="2 3">
    <name type="scientific">Rhodopirellula europaea 6C</name>
    <dbReference type="NCBI Taxonomy" id="1263867"/>
    <lineage>
        <taxon>Bacteria</taxon>
        <taxon>Pseudomonadati</taxon>
        <taxon>Planctomycetota</taxon>
        <taxon>Planctomycetia</taxon>
        <taxon>Pirellulales</taxon>
        <taxon>Pirellulaceae</taxon>
        <taxon>Rhodopirellula</taxon>
    </lineage>
</organism>
<dbReference type="PATRIC" id="fig|1263867.3.peg.6009"/>
<dbReference type="EMBL" id="ANMO01000252">
    <property type="protein sequence ID" value="EMB13663.1"/>
    <property type="molecule type" value="Genomic_DNA"/>
</dbReference>
<proteinExistence type="predicted"/>
<gene>
    <name evidence="2" type="ORF">RE6C_05609</name>
</gene>
<sequence length="426" mass="48259">MAKKKKVAKRTTKKASLKKKSGAVSQVALRQELKKFLALAEPFENSEHLSLLTDKRTNASYLQCHLRASDLIRLATIDVPLDPDEQSEYRANREILADHTAFRKMKDDALNGRTFSDIVCEYTTEFDSEHPIKIIGGQHRYEAIRAAVDSDVNEYHGLKIYLKLNKKQRLDVQLISNTNIAVSSDLFDRMQETVGGPELRVWCQNVDLLSDGQDFTDKHQRGGPISVQMARTFITNYFRGKKINAVQFNSLNTTPQKCPSGQHDSDWDQLKIEYPDLWSDEGLIVAGKEFAKLIKAQRSAFKDKKPKPKPDFPEKALNMAILPAWALVAGILHDNPERLKRHYGLAKAKGTNDPLNAAALAKGHHKTDPDNYRGLGSRTDPKERGRFAELFFHCAEKNRQITKQTVDIAIAKYHAKQAQLEVEKLE</sequence>
<reference evidence="2" key="2">
    <citation type="journal article" date="2013" name="Mar. Genomics">
        <title>Expression of sulfatases in Rhodopirellula baltica and the diversity of sulfatases in the genus Rhodopirellula.</title>
        <authorList>
            <person name="Wegner C.E."/>
            <person name="Richter-Heitmann T."/>
            <person name="Klindworth A."/>
            <person name="Klockow C."/>
            <person name="Richter M."/>
            <person name="Achstetter T."/>
            <person name="Glockner F.O."/>
            <person name="Harder J."/>
        </authorList>
    </citation>
    <scope>NUCLEOTIDE SEQUENCE [LARGE SCALE GENOMIC DNA]</scope>
    <source>
        <strain evidence="2">6C</strain>
    </source>
</reference>
<protein>
    <submittedName>
        <fullName evidence="2">Uncharacterized protein</fullName>
    </submittedName>
</protein>